<keyword evidence="3" id="KW-1185">Reference proteome</keyword>
<dbReference type="EMBL" id="JAHQCW010000001">
    <property type="protein sequence ID" value="MBU9735061.1"/>
    <property type="molecule type" value="Genomic_DNA"/>
</dbReference>
<keyword evidence="1" id="KW-0812">Transmembrane</keyword>
<keyword evidence="1" id="KW-1133">Transmembrane helix</keyword>
<dbReference type="Proteomes" id="UP000712157">
    <property type="component" value="Unassembled WGS sequence"/>
</dbReference>
<reference evidence="2" key="1">
    <citation type="submission" date="2021-06" db="EMBL/GenBank/DDBJ databases">
        <title>Description of novel taxa of the family Lachnospiraceae.</title>
        <authorList>
            <person name="Chaplin A.V."/>
            <person name="Sokolova S.R."/>
            <person name="Pikina A.P."/>
            <person name="Korzhanova M."/>
            <person name="Belova V."/>
            <person name="Korostin D."/>
            <person name="Efimov B.A."/>
        </authorList>
    </citation>
    <scope>NUCLEOTIDE SEQUENCE</scope>
    <source>
        <strain evidence="2">ASD5720</strain>
    </source>
</reference>
<protein>
    <submittedName>
        <fullName evidence="2">Uncharacterized protein</fullName>
    </submittedName>
</protein>
<name>A0A949NCN1_9FIRM</name>
<evidence type="ECO:0000256" key="1">
    <source>
        <dbReference type="SAM" id="Phobius"/>
    </source>
</evidence>
<dbReference type="AlphaFoldDB" id="A0A949NCN1"/>
<comment type="caution">
    <text evidence="2">The sequence shown here is derived from an EMBL/GenBank/DDBJ whole genome shotgun (WGS) entry which is preliminary data.</text>
</comment>
<sequence>MKRKQKIVLVTLIAFIVIIVGISYNYYINNHVFTDYEEINIYTPVCIDHELKNFKQLENILYDARISMPGAAYTDIITKNYIIIVATKFHKIAYDDLGTHVYNNIGTVENPEKGKWNVKAEDELLEYLEEFNNKYGHIEVNED</sequence>
<feature type="transmembrane region" description="Helical" evidence="1">
    <location>
        <begin position="7"/>
        <end position="27"/>
    </location>
</feature>
<accession>A0A949NCN1</accession>
<gene>
    <name evidence="2" type="ORF">KTH89_00835</name>
</gene>
<organism evidence="2 3">
    <name type="scientific">Diplocloster agilis</name>
    <dbReference type="NCBI Taxonomy" id="2850323"/>
    <lineage>
        <taxon>Bacteria</taxon>
        <taxon>Bacillati</taxon>
        <taxon>Bacillota</taxon>
        <taxon>Clostridia</taxon>
        <taxon>Lachnospirales</taxon>
        <taxon>Lachnospiraceae</taxon>
        <taxon>Diplocloster</taxon>
    </lineage>
</organism>
<evidence type="ECO:0000313" key="2">
    <source>
        <dbReference type="EMBL" id="MBU9735061.1"/>
    </source>
</evidence>
<proteinExistence type="predicted"/>
<evidence type="ECO:0000313" key="3">
    <source>
        <dbReference type="Proteomes" id="UP000712157"/>
    </source>
</evidence>
<dbReference type="RefSeq" id="WP_238720277.1">
    <property type="nucleotide sequence ID" value="NZ_JAHQCW010000001.1"/>
</dbReference>
<keyword evidence="1" id="KW-0472">Membrane</keyword>